<proteinExistence type="predicted"/>
<feature type="region of interest" description="Disordered" evidence="1">
    <location>
        <begin position="69"/>
        <end position="92"/>
    </location>
</feature>
<keyword evidence="2" id="KW-0812">Transmembrane</keyword>
<organism evidence="3 4">
    <name type="scientific">Linum tenue</name>
    <dbReference type="NCBI Taxonomy" id="586396"/>
    <lineage>
        <taxon>Eukaryota</taxon>
        <taxon>Viridiplantae</taxon>
        <taxon>Streptophyta</taxon>
        <taxon>Embryophyta</taxon>
        <taxon>Tracheophyta</taxon>
        <taxon>Spermatophyta</taxon>
        <taxon>Magnoliopsida</taxon>
        <taxon>eudicotyledons</taxon>
        <taxon>Gunneridae</taxon>
        <taxon>Pentapetalae</taxon>
        <taxon>rosids</taxon>
        <taxon>fabids</taxon>
        <taxon>Malpighiales</taxon>
        <taxon>Linaceae</taxon>
        <taxon>Linum</taxon>
    </lineage>
</organism>
<evidence type="ECO:0000313" key="3">
    <source>
        <dbReference type="EMBL" id="CAI0399749.1"/>
    </source>
</evidence>
<evidence type="ECO:0000256" key="1">
    <source>
        <dbReference type="SAM" id="MobiDB-lite"/>
    </source>
</evidence>
<keyword evidence="2" id="KW-1133">Transmembrane helix</keyword>
<dbReference type="EMBL" id="CAMGYJ010000004">
    <property type="protein sequence ID" value="CAI0399749.1"/>
    <property type="molecule type" value="Genomic_DNA"/>
</dbReference>
<comment type="caution">
    <text evidence="3">The sequence shown here is derived from an EMBL/GenBank/DDBJ whole genome shotgun (WGS) entry which is preliminary data.</text>
</comment>
<evidence type="ECO:0000313" key="4">
    <source>
        <dbReference type="Proteomes" id="UP001154282"/>
    </source>
</evidence>
<keyword evidence="2" id="KW-0472">Membrane</keyword>
<sequence length="92" mass="10769">MVFWTWVWKGFLIDLLEVAAYGGSFWLAREGYRRYSFPYGHLLNLVGVIFARATFHYLQRLKRKWQDGPRQPLPAAKDATAEQATKYQVLTS</sequence>
<name>A0AAV0IQ75_9ROSI</name>
<evidence type="ECO:0000256" key="2">
    <source>
        <dbReference type="SAM" id="Phobius"/>
    </source>
</evidence>
<feature type="transmembrane region" description="Helical" evidence="2">
    <location>
        <begin position="6"/>
        <end position="27"/>
    </location>
</feature>
<accession>A0AAV0IQ75</accession>
<dbReference type="AlphaFoldDB" id="A0AAV0IQ75"/>
<dbReference type="Proteomes" id="UP001154282">
    <property type="component" value="Unassembled WGS sequence"/>
</dbReference>
<feature type="compositionally biased region" description="Polar residues" evidence="1">
    <location>
        <begin position="82"/>
        <end position="92"/>
    </location>
</feature>
<keyword evidence="4" id="KW-1185">Reference proteome</keyword>
<reference evidence="3" key="1">
    <citation type="submission" date="2022-08" db="EMBL/GenBank/DDBJ databases">
        <authorList>
            <person name="Gutierrez-Valencia J."/>
        </authorList>
    </citation>
    <scope>NUCLEOTIDE SEQUENCE</scope>
</reference>
<gene>
    <name evidence="3" type="ORF">LITE_LOCUS10461</name>
</gene>
<protein>
    <submittedName>
        <fullName evidence="3">Uncharacterized protein</fullName>
    </submittedName>
</protein>
<feature type="transmembrane region" description="Helical" evidence="2">
    <location>
        <begin position="39"/>
        <end position="58"/>
    </location>
</feature>